<sequence length="211" mass="24116">MKYKWGFTLVELLVAIAIFAALSALGWKVFDYLIKVKERNSIHEQNLARLQEAYQQILRDSLQLIPLTANNGGELRPALELNDQHFIFSKAGVTDPLGQGLGPYERIEYQYSSADQKLYRLKYQNLNTSTAIQPQSSVLLDQVEQYRISVLNPAELNRWPEGVLDPASQSEQLKILPRGFKINLTINGTEYEWIYSLLNTDDLKEKTINPS</sequence>
<evidence type="ECO:0000256" key="3">
    <source>
        <dbReference type="ARBA" id="ARBA00021539"/>
    </source>
</evidence>
<dbReference type="PANTHER" id="PTHR39583:SF2">
    <property type="entry name" value="TYPE II SECRETION SYSTEM PROTEIN J"/>
    <property type="match status" value="1"/>
</dbReference>
<dbReference type="GO" id="GO:0015627">
    <property type="term" value="C:type II protein secretion system complex"/>
    <property type="evidence" value="ECO:0007669"/>
    <property type="project" value="InterPro"/>
</dbReference>
<keyword evidence="6" id="KW-0997">Cell inner membrane</keyword>
<evidence type="ECO:0000256" key="5">
    <source>
        <dbReference type="ARBA" id="ARBA00022481"/>
    </source>
</evidence>
<dbReference type="GO" id="GO:0005886">
    <property type="term" value="C:plasma membrane"/>
    <property type="evidence" value="ECO:0007669"/>
    <property type="project" value="UniProtKB-SubCell"/>
</dbReference>
<dbReference type="SUPFAM" id="SSF54523">
    <property type="entry name" value="Pili subunits"/>
    <property type="match status" value="1"/>
</dbReference>
<dbReference type="EMBL" id="VFBM01000001">
    <property type="protein sequence ID" value="TNX94060.1"/>
    <property type="molecule type" value="Genomic_DNA"/>
</dbReference>
<feature type="coiled-coil region" evidence="10">
    <location>
        <begin position="33"/>
        <end position="60"/>
    </location>
</feature>
<keyword evidence="5" id="KW-0488">Methylation</keyword>
<dbReference type="PANTHER" id="PTHR39583">
    <property type="entry name" value="TYPE II SECRETION SYSTEM PROTEIN J-RELATED"/>
    <property type="match status" value="1"/>
</dbReference>
<evidence type="ECO:0000256" key="1">
    <source>
        <dbReference type="ARBA" id="ARBA00004377"/>
    </source>
</evidence>
<organism evidence="11 12">
    <name type="scientific">Acinetobacter radioresistens</name>
    <dbReference type="NCBI Taxonomy" id="40216"/>
    <lineage>
        <taxon>Bacteria</taxon>
        <taxon>Pseudomonadati</taxon>
        <taxon>Pseudomonadota</taxon>
        <taxon>Gammaproteobacteria</taxon>
        <taxon>Moraxellales</taxon>
        <taxon>Moraxellaceae</taxon>
        <taxon>Acinetobacter</taxon>
    </lineage>
</organism>
<evidence type="ECO:0000256" key="4">
    <source>
        <dbReference type="ARBA" id="ARBA00022475"/>
    </source>
</evidence>
<accession>A0A8H2K3K7</accession>
<dbReference type="InterPro" id="IPR045584">
    <property type="entry name" value="Pilin-like"/>
</dbReference>
<dbReference type="Proteomes" id="UP000314285">
    <property type="component" value="Unassembled WGS sequence"/>
</dbReference>
<evidence type="ECO:0000256" key="9">
    <source>
        <dbReference type="ARBA" id="ARBA00023136"/>
    </source>
</evidence>
<keyword evidence="4" id="KW-1003">Cell membrane</keyword>
<evidence type="ECO:0000313" key="11">
    <source>
        <dbReference type="EMBL" id="TNX94060.1"/>
    </source>
</evidence>
<keyword evidence="7" id="KW-0812">Transmembrane</keyword>
<evidence type="ECO:0000256" key="2">
    <source>
        <dbReference type="ARBA" id="ARBA00011084"/>
    </source>
</evidence>
<dbReference type="Gene3D" id="3.10.610.10">
    <property type="entry name" value="GSPII I/J protein-like"/>
    <property type="match status" value="1"/>
</dbReference>
<dbReference type="InterPro" id="IPR010055">
    <property type="entry name" value="T2SS_protein-GspJ"/>
</dbReference>
<keyword evidence="8" id="KW-1133">Transmembrane helix</keyword>
<evidence type="ECO:0000256" key="8">
    <source>
        <dbReference type="ARBA" id="ARBA00022989"/>
    </source>
</evidence>
<gene>
    <name evidence="11" type="primary">gspJ</name>
    <name evidence="11" type="ORF">FHY67_00930</name>
</gene>
<dbReference type="Pfam" id="PF07963">
    <property type="entry name" value="N_methyl"/>
    <property type="match status" value="1"/>
</dbReference>
<dbReference type="AlphaFoldDB" id="A0A8H2K3K7"/>
<name>A0A8H2K3K7_ACIRA</name>
<evidence type="ECO:0000256" key="10">
    <source>
        <dbReference type="SAM" id="Coils"/>
    </source>
</evidence>
<comment type="caution">
    <text evidence="11">The sequence shown here is derived from an EMBL/GenBank/DDBJ whole genome shotgun (WGS) entry which is preliminary data.</text>
</comment>
<dbReference type="GO" id="GO:0015628">
    <property type="term" value="P:protein secretion by the type II secretion system"/>
    <property type="evidence" value="ECO:0007669"/>
    <property type="project" value="InterPro"/>
</dbReference>
<keyword evidence="10" id="KW-0175">Coiled coil</keyword>
<reference evidence="11 12" key="1">
    <citation type="submission" date="2019-06" db="EMBL/GenBank/DDBJ databases">
        <title>Genome of Acinetobacter radioresistens APH1, a phenol degrading strain.</title>
        <authorList>
            <person name="Liu Y."/>
        </authorList>
    </citation>
    <scope>NUCLEOTIDE SEQUENCE [LARGE SCALE GENOMIC DNA]</scope>
    <source>
        <strain evidence="11 12">APH1</strain>
    </source>
</reference>
<evidence type="ECO:0000256" key="7">
    <source>
        <dbReference type="ARBA" id="ARBA00022692"/>
    </source>
</evidence>
<dbReference type="NCBIfam" id="TIGR02532">
    <property type="entry name" value="IV_pilin_GFxxxE"/>
    <property type="match status" value="1"/>
</dbReference>
<comment type="similarity">
    <text evidence="2">Belongs to the GSP J family.</text>
</comment>
<dbReference type="Pfam" id="PF11612">
    <property type="entry name" value="T2SSJ"/>
    <property type="match status" value="1"/>
</dbReference>
<evidence type="ECO:0000313" key="12">
    <source>
        <dbReference type="Proteomes" id="UP000314285"/>
    </source>
</evidence>
<dbReference type="InterPro" id="IPR051621">
    <property type="entry name" value="T2SS_protein_J"/>
</dbReference>
<keyword evidence="9" id="KW-0472">Membrane</keyword>
<proteinExistence type="inferred from homology"/>
<dbReference type="NCBIfam" id="TIGR01711">
    <property type="entry name" value="gspJ"/>
    <property type="match status" value="1"/>
</dbReference>
<evidence type="ECO:0000256" key="6">
    <source>
        <dbReference type="ARBA" id="ARBA00022519"/>
    </source>
</evidence>
<protein>
    <recommendedName>
        <fullName evidence="3">Type II secretion system protein J</fullName>
    </recommendedName>
</protein>
<comment type="subcellular location">
    <subcellularLocation>
        <location evidence="1">Cell inner membrane</location>
        <topology evidence="1">Single-pass membrane protein</topology>
    </subcellularLocation>
</comment>
<dbReference type="InterPro" id="IPR012902">
    <property type="entry name" value="N_methyl_site"/>
</dbReference>
<dbReference type="RefSeq" id="WP_005025578.1">
    <property type="nucleotide sequence ID" value="NZ_CP027365.1"/>
</dbReference>